<dbReference type="NCBIfam" id="TIGR00229">
    <property type="entry name" value="sensory_box"/>
    <property type="match status" value="1"/>
</dbReference>
<dbReference type="Gene3D" id="3.40.50.2300">
    <property type="match status" value="1"/>
</dbReference>
<dbReference type="SMART" id="SM00448">
    <property type="entry name" value="REC"/>
    <property type="match status" value="1"/>
</dbReference>
<keyword evidence="10" id="KW-1185">Reference proteome</keyword>
<dbReference type="Pfam" id="PF00072">
    <property type="entry name" value="Response_reg"/>
    <property type="match status" value="1"/>
</dbReference>
<evidence type="ECO:0000256" key="2">
    <source>
        <dbReference type="ARBA" id="ARBA00012438"/>
    </source>
</evidence>
<evidence type="ECO:0000259" key="7">
    <source>
        <dbReference type="PROSITE" id="PS50110"/>
    </source>
</evidence>
<dbReference type="InterPro" id="IPR003661">
    <property type="entry name" value="HisK_dim/P_dom"/>
</dbReference>
<dbReference type="EMBL" id="JBHSMZ010000008">
    <property type="protein sequence ID" value="MFC5549592.1"/>
    <property type="molecule type" value="Genomic_DNA"/>
</dbReference>
<dbReference type="SMART" id="SM00086">
    <property type="entry name" value="PAC"/>
    <property type="match status" value="1"/>
</dbReference>
<dbReference type="Pfam" id="PF08447">
    <property type="entry name" value="PAS_3"/>
    <property type="match status" value="1"/>
</dbReference>
<dbReference type="InterPro" id="IPR005467">
    <property type="entry name" value="His_kinase_dom"/>
</dbReference>
<dbReference type="Gene3D" id="1.10.287.130">
    <property type="match status" value="1"/>
</dbReference>
<dbReference type="InterPro" id="IPR036097">
    <property type="entry name" value="HisK_dim/P_sf"/>
</dbReference>
<dbReference type="SMART" id="SM00091">
    <property type="entry name" value="PAS"/>
    <property type="match status" value="1"/>
</dbReference>
<dbReference type="PROSITE" id="PS50110">
    <property type="entry name" value="RESPONSE_REGULATORY"/>
    <property type="match status" value="1"/>
</dbReference>
<comment type="catalytic activity">
    <reaction evidence="1">
        <text>ATP + protein L-histidine = ADP + protein N-phospho-L-histidine.</text>
        <dbReference type="EC" id="2.7.13.3"/>
    </reaction>
</comment>
<dbReference type="PROSITE" id="PS50109">
    <property type="entry name" value="HIS_KIN"/>
    <property type="match status" value="1"/>
</dbReference>
<dbReference type="InterPro" id="IPR000014">
    <property type="entry name" value="PAS"/>
</dbReference>
<accession>A0ABW0S2T5</accession>
<dbReference type="PANTHER" id="PTHR43065">
    <property type="entry name" value="SENSOR HISTIDINE KINASE"/>
    <property type="match status" value="1"/>
</dbReference>
<comment type="caution">
    <text evidence="9">The sequence shown here is derived from an EMBL/GenBank/DDBJ whole genome shotgun (WGS) entry which is preliminary data.</text>
</comment>
<sequence length="711" mass="76418">MNDSLGFLSGGGLMGERIAGHDWSATSLGPIDAWPAALRTTLGTVLSSRFPAYMCWGPELIGFYNDAYLPILGLKEALGLPFREAWGEAWDTVGPIAERAYAGEASYYEDLPVTSERLGYPAQHHYSFSYSPVRDEHGRVGGILCTVFETTHKVRAIDELRRLNESLSHQVAAHAADRDRLWRISPDVMAAASLATGRFLTVNPAFTESFGWTAEEATTRPFMDMVHPDDREDVARHLLILAGGAPLVNYETRVLHKDGSCRWVQWTISPEGELLYGVARDITAEKHQADALRQAEDALRQSQKMEAVGQLTGGLAHDFNNMLAGVAGHLELMRLRLRMGQTGDLPARIDAALGVTQRAAALTHRLLAFSRRQALDPKPTSVNALVESMSDLVKRSAGPAITLRTHLQPALWTTLCDPNQLESALLNLANNARDAMPEGGAIVIETENAVIAPLQAGRYGDLKPGEYVLVTVRDSGAGMPPDVLARAFDPFFTTKPMGRGTGLGLSMVYGFARQSGGQVRIDSVPGQGTEVRLLLPRLAAEAPAPQAVDGDAPLPAACRKGTVLVVDDEADIRSVMAEVLRLQGYTVMEAADAPQALRQLQERGQERGRSGRPDMLVTDVGLPNGMNGRQLADQVRMLWPQIPVLLVTGYAESTVMRNETLPAQMELLTKPFAMMALAAKVGAMLAAGTGAGAAAGAAQAADSGAADEVPA</sequence>
<dbReference type="Gene3D" id="3.30.565.10">
    <property type="entry name" value="Histidine kinase-like ATPase, C-terminal domain"/>
    <property type="match status" value="1"/>
</dbReference>
<evidence type="ECO:0000256" key="1">
    <source>
        <dbReference type="ARBA" id="ARBA00000085"/>
    </source>
</evidence>
<dbReference type="Proteomes" id="UP001596086">
    <property type="component" value="Unassembled WGS sequence"/>
</dbReference>
<evidence type="ECO:0000256" key="3">
    <source>
        <dbReference type="ARBA" id="ARBA00022553"/>
    </source>
</evidence>
<feature type="compositionally biased region" description="Basic and acidic residues" evidence="5">
    <location>
        <begin position="603"/>
        <end position="612"/>
    </location>
</feature>
<dbReference type="InterPro" id="IPR004358">
    <property type="entry name" value="Sig_transdc_His_kin-like_C"/>
</dbReference>
<dbReference type="Gene3D" id="3.30.450.20">
    <property type="entry name" value="PAS domain"/>
    <property type="match status" value="2"/>
</dbReference>
<proteinExistence type="predicted"/>
<dbReference type="SUPFAM" id="SSF55874">
    <property type="entry name" value="ATPase domain of HSP90 chaperone/DNA topoisomerase II/histidine kinase"/>
    <property type="match status" value="1"/>
</dbReference>
<dbReference type="RefSeq" id="WP_379771664.1">
    <property type="nucleotide sequence ID" value="NZ_JBHSMZ010000008.1"/>
</dbReference>
<dbReference type="PANTHER" id="PTHR43065:SF42">
    <property type="entry name" value="TWO-COMPONENT SENSOR PPRA"/>
    <property type="match status" value="1"/>
</dbReference>
<evidence type="ECO:0000256" key="5">
    <source>
        <dbReference type="SAM" id="MobiDB-lite"/>
    </source>
</evidence>
<organism evidence="9 10">
    <name type="scientific">Massilia aerilata</name>
    <dbReference type="NCBI Taxonomy" id="453817"/>
    <lineage>
        <taxon>Bacteria</taxon>
        <taxon>Pseudomonadati</taxon>
        <taxon>Pseudomonadota</taxon>
        <taxon>Betaproteobacteria</taxon>
        <taxon>Burkholderiales</taxon>
        <taxon>Oxalobacteraceae</taxon>
        <taxon>Telluria group</taxon>
        <taxon>Massilia</taxon>
    </lineage>
</organism>
<feature type="region of interest" description="Disordered" evidence="5">
    <location>
        <begin position="603"/>
        <end position="622"/>
    </location>
</feature>
<dbReference type="CDD" id="cd00130">
    <property type="entry name" value="PAS"/>
    <property type="match status" value="1"/>
</dbReference>
<dbReference type="Pfam" id="PF02518">
    <property type="entry name" value="HATPase_c"/>
    <property type="match status" value="1"/>
</dbReference>
<dbReference type="SUPFAM" id="SSF47384">
    <property type="entry name" value="Homodimeric domain of signal transducing histidine kinase"/>
    <property type="match status" value="1"/>
</dbReference>
<dbReference type="EC" id="2.7.13.3" evidence="2"/>
<name>A0ABW0S2T5_9BURK</name>
<evidence type="ECO:0000259" key="6">
    <source>
        <dbReference type="PROSITE" id="PS50109"/>
    </source>
</evidence>
<dbReference type="InterPro" id="IPR035965">
    <property type="entry name" value="PAS-like_dom_sf"/>
</dbReference>
<evidence type="ECO:0000259" key="8">
    <source>
        <dbReference type="PROSITE" id="PS50112"/>
    </source>
</evidence>
<feature type="domain" description="Response regulatory" evidence="7">
    <location>
        <begin position="562"/>
        <end position="685"/>
    </location>
</feature>
<dbReference type="SMART" id="SM00388">
    <property type="entry name" value="HisKA"/>
    <property type="match status" value="1"/>
</dbReference>
<dbReference type="InterPro" id="IPR001789">
    <property type="entry name" value="Sig_transdc_resp-reg_receiver"/>
</dbReference>
<dbReference type="Pfam" id="PF08448">
    <property type="entry name" value="PAS_4"/>
    <property type="match status" value="1"/>
</dbReference>
<feature type="domain" description="PAS" evidence="8">
    <location>
        <begin position="197"/>
        <end position="238"/>
    </location>
</feature>
<keyword evidence="9" id="KW-0067">ATP-binding</keyword>
<feature type="domain" description="Histidine kinase" evidence="6">
    <location>
        <begin position="314"/>
        <end position="539"/>
    </location>
</feature>
<dbReference type="InterPro" id="IPR013656">
    <property type="entry name" value="PAS_4"/>
</dbReference>
<reference evidence="10" key="1">
    <citation type="journal article" date="2019" name="Int. J. Syst. Evol. Microbiol.">
        <title>The Global Catalogue of Microorganisms (GCM) 10K type strain sequencing project: providing services to taxonomists for standard genome sequencing and annotation.</title>
        <authorList>
            <consortium name="The Broad Institute Genomics Platform"/>
            <consortium name="The Broad Institute Genome Sequencing Center for Infectious Disease"/>
            <person name="Wu L."/>
            <person name="Ma J."/>
        </authorList>
    </citation>
    <scope>NUCLEOTIDE SEQUENCE [LARGE SCALE GENOMIC DNA]</scope>
    <source>
        <strain evidence="10">CGMCC 4.5798</strain>
    </source>
</reference>
<evidence type="ECO:0000313" key="9">
    <source>
        <dbReference type="EMBL" id="MFC5549592.1"/>
    </source>
</evidence>
<gene>
    <name evidence="9" type="ORF">ACFPO9_13835</name>
</gene>
<dbReference type="InterPro" id="IPR003594">
    <property type="entry name" value="HATPase_dom"/>
</dbReference>
<feature type="modified residue" description="4-aspartylphosphate" evidence="4">
    <location>
        <position position="619"/>
    </location>
</feature>
<protein>
    <recommendedName>
        <fullName evidence="2">histidine kinase</fullName>
        <ecNumber evidence="2">2.7.13.3</ecNumber>
    </recommendedName>
</protein>
<dbReference type="SMART" id="SM00387">
    <property type="entry name" value="HATPase_c"/>
    <property type="match status" value="1"/>
</dbReference>
<dbReference type="InterPro" id="IPR036890">
    <property type="entry name" value="HATPase_C_sf"/>
</dbReference>
<dbReference type="InterPro" id="IPR011006">
    <property type="entry name" value="CheY-like_superfamily"/>
</dbReference>
<dbReference type="PRINTS" id="PR00344">
    <property type="entry name" value="BCTRLSENSOR"/>
</dbReference>
<dbReference type="CDD" id="cd00082">
    <property type="entry name" value="HisKA"/>
    <property type="match status" value="1"/>
</dbReference>
<keyword evidence="3 4" id="KW-0597">Phosphoprotein</keyword>
<evidence type="ECO:0000313" key="10">
    <source>
        <dbReference type="Proteomes" id="UP001596086"/>
    </source>
</evidence>
<dbReference type="SUPFAM" id="SSF55785">
    <property type="entry name" value="PYP-like sensor domain (PAS domain)"/>
    <property type="match status" value="1"/>
</dbReference>
<evidence type="ECO:0000256" key="4">
    <source>
        <dbReference type="PROSITE-ProRule" id="PRU00169"/>
    </source>
</evidence>
<dbReference type="GO" id="GO:0005524">
    <property type="term" value="F:ATP binding"/>
    <property type="evidence" value="ECO:0007669"/>
    <property type="project" value="UniProtKB-KW"/>
</dbReference>
<dbReference type="PROSITE" id="PS50112">
    <property type="entry name" value="PAS"/>
    <property type="match status" value="1"/>
</dbReference>
<dbReference type="SUPFAM" id="SSF52172">
    <property type="entry name" value="CheY-like"/>
    <property type="match status" value="1"/>
</dbReference>
<dbReference type="InterPro" id="IPR001610">
    <property type="entry name" value="PAC"/>
</dbReference>
<dbReference type="InterPro" id="IPR013655">
    <property type="entry name" value="PAS_fold_3"/>
</dbReference>
<keyword evidence="9" id="KW-0547">Nucleotide-binding</keyword>